<keyword evidence="1" id="KW-0472">Membrane</keyword>
<comment type="caution">
    <text evidence="2">The sequence shown here is derived from an EMBL/GenBank/DDBJ whole genome shotgun (WGS) entry which is preliminary data.</text>
</comment>
<feature type="transmembrane region" description="Helical" evidence="1">
    <location>
        <begin position="12"/>
        <end position="29"/>
    </location>
</feature>
<keyword evidence="1" id="KW-0812">Transmembrane</keyword>
<evidence type="ECO:0008006" key="4">
    <source>
        <dbReference type="Google" id="ProtNLM"/>
    </source>
</evidence>
<sequence>MKSLFKFSVNKVFLSALFLLIILNIVGTFSENALLLNSTKPLFVPVFLIFFLIKDKTISVPFILFLLYSFLGDSASMFFANDTFIKASSVMYFLSYLCLLHFMIRKFKLVEFNKVITLYLVVVVMINMYFLYTVYEILKSIIPDSLEVFLFGMKSISLIVLVVIAFGVYLNSETKLSILFLIMAISFVFSDILNYVSQYYVYHWSFIMLDRILHVIGLYFLFNYIIEYNKIPKIQVVKEEKFVAKNILV</sequence>
<feature type="transmembrane region" description="Helical" evidence="1">
    <location>
        <begin position="176"/>
        <end position="196"/>
    </location>
</feature>
<feature type="transmembrane region" description="Helical" evidence="1">
    <location>
        <begin position="35"/>
        <end position="53"/>
    </location>
</feature>
<evidence type="ECO:0000256" key="1">
    <source>
        <dbReference type="SAM" id="Phobius"/>
    </source>
</evidence>
<feature type="transmembrane region" description="Helical" evidence="1">
    <location>
        <begin position="60"/>
        <end position="79"/>
    </location>
</feature>
<proteinExistence type="predicted"/>
<dbReference type="EMBL" id="JBAWKC010000006">
    <property type="protein sequence ID" value="MFH6770188.1"/>
    <property type="molecule type" value="Genomic_DNA"/>
</dbReference>
<dbReference type="RefSeq" id="WP_395439405.1">
    <property type="nucleotide sequence ID" value="NZ_JBAWKC010000006.1"/>
</dbReference>
<feature type="transmembrane region" description="Helical" evidence="1">
    <location>
        <begin position="147"/>
        <end position="169"/>
    </location>
</feature>
<keyword evidence="1" id="KW-1133">Transmembrane helix</keyword>
<name>A0ABW7MWQ4_9FLAO</name>
<evidence type="ECO:0000313" key="2">
    <source>
        <dbReference type="EMBL" id="MFH6770188.1"/>
    </source>
</evidence>
<feature type="transmembrane region" description="Helical" evidence="1">
    <location>
        <begin position="85"/>
        <end position="104"/>
    </location>
</feature>
<organism evidence="2 3">
    <name type="scientific">Gaetbulibacter aquiaggeris</name>
    <dbReference type="NCBI Taxonomy" id="1735373"/>
    <lineage>
        <taxon>Bacteria</taxon>
        <taxon>Pseudomonadati</taxon>
        <taxon>Bacteroidota</taxon>
        <taxon>Flavobacteriia</taxon>
        <taxon>Flavobacteriales</taxon>
        <taxon>Flavobacteriaceae</taxon>
        <taxon>Gaetbulibacter</taxon>
    </lineage>
</organism>
<accession>A0ABW7MWQ4</accession>
<gene>
    <name evidence="2" type="ORF">V8G56_15665</name>
</gene>
<dbReference type="Proteomes" id="UP001610104">
    <property type="component" value="Unassembled WGS sequence"/>
</dbReference>
<evidence type="ECO:0000313" key="3">
    <source>
        <dbReference type="Proteomes" id="UP001610104"/>
    </source>
</evidence>
<protein>
    <recommendedName>
        <fullName evidence="4">YhhN-like protein</fullName>
    </recommendedName>
</protein>
<keyword evidence="3" id="KW-1185">Reference proteome</keyword>
<reference evidence="2 3" key="1">
    <citation type="submission" date="2024-02" db="EMBL/GenBank/DDBJ databases">
        <title>A Gaetbulibacter species isolated from tidal flats and genomic insights of their niches.</title>
        <authorList>
            <person name="Ye Y."/>
        </authorList>
    </citation>
    <scope>NUCLEOTIDE SEQUENCE [LARGE SCALE GENOMIC DNA]</scope>
    <source>
        <strain evidence="2 3">KEM-8</strain>
    </source>
</reference>
<feature type="transmembrane region" description="Helical" evidence="1">
    <location>
        <begin position="202"/>
        <end position="226"/>
    </location>
</feature>
<feature type="transmembrane region" description="Helical" evidence="1">
    <location>
        <begin position="116"/>
        <end position="135"/>
    </location>
</feature>